<keyword evidence="2" id="KW-1185">Reference proteome</keyword>
<protein>
    <submittedName>
        <fullName evidence="1">Uncharacterized protein</fullName>
    </submittedName>
</protein>
<dbReference type="Proteomes" id="UP001174909">
    <property type="component" value="Unassembled WGS sequence"/>
</dbReference>
<evidence type="ECO:0000313" key="2">
    <source>
        <dbReference type="Proteomes" id="UP001174909"/>
    </source>
</evidence>
<dbReference type="EMBL" id="CASHTH010001061">
    <property type="protein sequence ID" value="CAI8010738.1"/>
    <property type="molecule type" value="Genomic_DNA"/>
</dbReference>
<evidence type="ECO:0000313" key="1">
    <source>
        <dbReference type="EMBL" id="CAI8010738.1"/>
    </source>
</evidence>
<accession>A0AA35RFW2</accession>
<gene>
    <name evidence="1" type="ORF">GBAR_LOCUS7045</name>
</gene>
<organism evidence="1 2">
    <name type="scientific">Geodia barretti</name>
    <name type="common">Barrett's horny sponge</name>
    <dbReference type="NCBI Taxonomy" id="519541"/>
    <lineage>
        <taxon>Eukaryota</taxon>
        <taxon>Metazoa</taxon>
        <taxon>Porifera</taxon>
        <taxon>Demospongiae</taxon>
        <taxon>Heteroscleromorpha</taxon>
        <taxon>Tetractinellida</taxon>
        <taxon>Astrophorina</taxon>
        <taxon>Geodiidae</taxon>
        <taxon>Geodia</taxon>
    </lineage>
</organism>
<proteinExistence type="predicted"/>
<name>A0AA35RFW2_GEOBA</name>
<reference evidence="1" key="1">
    <citation type="submission" date="2023-03" db="EMBL/GenBank/DDBJ databases">
        <authorList>
            <person name="Steffen K."/>
            <person name="Cardenas P."/>
        </authorList>
    </citation>
    <scope>NUCLEOTIDE SEQUENCE</scope>
</reference>
<sequence length="75" mass="8376">MSEAESDFNRESIIVQSPKLPVIFEGKEMDLRFSTLNESDVFDDEIEEEEESAFGPIVVHSVSIVNVNPGAMDDN</sequence>
<dbReference type="AlphaFoldDB" id="A0AA35RFW2"/>
<comment type="caution">
    <text evidence="1">The sequence shown here is derived from an EMBL/GenBank/DDBJ whole genome shotgun (WGS) entry which is preliminary data.</text>
</comment>